<accession>A0A9Q8P5T9</accession>
<protein>
    <submittedName>
        <fullName evidence="1">Uncharacterized protein</fullName>
    </submittedName>
</protein>
<dbReference type="Gene3D" id="3.20.20.210">
    <property type="match status" value="1"/>
</dbReference>
<dbReference type="OrthoDB" id="5422863at2759"/>
<gene>
    <name evidence="1" type="ORF">CLAFUR5_02881</name>
</gene>
<proteinExistence type="predicted"/>
<organism evidence="1 2">
    <name type="scientific">Passalora fulva</name>
    <name type="common">Tomato leaf mold</name>
    <name type="synonym">Cladosporium fulvum</name>
    <dbReference type="NCBI Taxonomy" id="5499"/>
    <lineage>
        <taxon>Eukaryota</taxon>
        <taxon>Fungi</taxon>
        <taxon>Dikarya</taxon>
        <taxon>Ascomycota</taxon>
        <taxon>Pezizomycotina</taxon>
        <taxon>Dothideomycetes</taxon>
        <taxon>Dothideomycetidae</taxon>
        <taxon>Mycosphaerellales</taxon>
        <taxon>Mycosphaerellaceae</taxon>
        <taxon>Fulvia</taxon>
    </lineage>
</organism>
<keyword evidence="2" id="KW-1185">Reference proteome</keyword>
<reference evidence="1" key="1">
    <citation type="submission" date="2021-12" db="EMBL/GenBank/DDBJ databases">
        <authorList>
            <person name="Zaccaron A."/>
            <person name="Stergiopoulos I."/>
        </authorList>
    </citation>
    <scope>NUCLEOTIDE SEQUENCE</scope>
    <source>
        <strain evidence="1">Race5_Kim</strain>
    </source>
</reference>
<dbReference type="EMBL" id="CP090164">
    <property type="protein sequence ID" value="UJO14460.1"/>
    <property type="molecule type" value="Genomic_DNA"/>
</dbReference>
<dbReference type="SUPFAM" id="SSF51726">
    <property type="entry name" value="UROD/MetE-like"/>
    <property type="match status" value="1"/>
</dbReference>
<dbReference type="KEGG" id="ffu:CLAFUR5_02881"/>
<reference evidence="1" key="2">
    <citation type="journal article" date="2022" name="Microb. Genom.">
        <title>A chromosome-scale genome assembly of the tomato pathogen Cladosporium fulvum reveals a compartmentalized genome architecture and the presence of a dispensable chromosome.</title>
        <authorList>
            <person name="Zaccaron A.Z."/>
            <person name="Chen L.H."/>
            <person name="Samaras A."/>
            <person name="Stergiopoulos I."/>
        </authorList>
    </citation>
    <scope>NUCLEOTIDE SEQUENCE</scope>
    <source>
        <strain evidence="1">Race5_Kim</strain>
    </source>
</reference>
<dbReference type="GeneID" id="71982759"/>
<dbReference type="RefSeq" id="XP_047758826.1">
    <property type="nucleotide sequence ID" value="XM_047902029.1"/>
</dbReference>
<name>A0A9Q8P5T9_PASFU</name>
<evidence type="ECO:0000313" key="2">
    <source>
        <dbReference type="Proteomes" id="UP000756132"/>
    </source>
</evidence>
<dbReference type="AlphaFoldDB" id="A0A9Q8P5T9"/>
<sequence length="331" mass="37221">MSPPTITGIHLVGSIPLPTTKEVFTTITRALPNGLLTRIPDGEVGERCNFITWQGRILAKKDFLLRETFRKGLKLDPVHLELSAEEVEDGKKELEAWEMETEWDRFALASWEVSKESKEEGVVGEEVRFLVCLPSAVTMTSLCVREEFQEIFERVYERALVGVVERLGSVIPRGDDVWKSGRGVPWFDEKERYMVDALARLCDAVGEGVECGVHLCYGDTVLMVGLAEGVLEKVKRRVDYVHVPVPKDRDDGAYFEPLKGLQRYVDDGVELSFGLVHADDLEGTKRRIRAAGKFVSTFSVSTECGLGRLSRERMQTVLEIFAVVATPRPRM</sequence>
<dbReference type="InterPro" id="IPR038071">
    <property type="entry name" value="UROD/MetE-like_sf"/>
</dbReference>
<dbReference type="Proteomes" id="UP000756132">
    <property type="component" value="Chromosome 2"/>
</dbReference>
<evidence type="ECO:0000313" key="1">
    <source>
        <dbReference type="EMBL" id="UJO14460.1"/>
    </source>
</evidence>